<keyword evidence="1" id="KW-1133">Transmembrane helix</keyword>
<gene>
    <name evidence="2" type="ORF">I7X43_00810</name>
</gene>
<evidence type="ECO:0000313" key="3">
    <source>
        <dbReference type="Proteomes" id="UP000620139"/>
    </source>
</evidence>
<dbReference type="RefSeq" id="WP_198098988.1">
    <property type="nucleotide sequence ID" value="NZ_JAEDAL010000001.1"/>
</dbReference>
<comment type="caution">
    <text evidence="2">The sequence shown here is derived from an EMBL/GenBank/DDBJ whole genome shotgun (WGS) entry which is preliminary data.</text>
</comment>
<dbReference type="AlphaFoldDB" id="A0A931NBW9"/>
<keyword evidence="1" id="KW-0812">Transmembrane</keyword>
<proteinExistence type="predicted"/>
<organism evidence="2 3">
    <name type="scientific">Inhella gelatinilytica</name>
    <dbReference type="NCBI Taxonomy" id="2795030"/>
    <lineage>
        <taxon>Bacteria</taxon>
        <taxon>Pseudomonadati</taxon>
        <taxon>Pseudomonadota</taxon>
        <taxon>Betaproteobacteria</taxon>
        <taxon>Burkholderiales</taxon>
        <taxon>Sphaerotilaceae</taxon>
        <taxon>Inhella</taxon>
    </lineage>
</organism>
<sequence length="87" mass="9254">MSDPRFTAKPPRNSTWRYLWVLALIVAGLLAYLRPWAAETPLVFRLRPAEPAASGAAPTPNAVGVRLIPSAPGTAASRPKRAASSGF</sequence>
<name>A0A931NBW9_9BURK</name>
<keyword evidence="3" id="KW-1185">Reference proteome</keyword>
<evidence type="ECO:0000313" key="2">
    <source>
        <dbReference type="EMBL" id="MBH9551372.1"/>
    </source>
</evidence>
<dbReference type="Proteomes" id="UP000620139">
    <property type="component" value="Unassembled WGS sequence"/>
</dbReference>
<feature type="transmembrane region" description="Helical" evidence="1">
    <location>
        <begin position="18"/>
        <end position="37"/>
    </location>
</feature>
<reference evidence="2" key="1">
    <citation type="submission" date="2020-12" db="EMBL/GenBank/DDBJ databases">
        <title>The genome sequence of Inhella sp. 4Y17.</title>
        <authorList>
            <person name="Liu Y."/>
        </authorList>
    </citation>
    <scope>NUCLEOTIDE SEQUENCE</scope>
    <source>
        <strain evidence="2">4Y10</strain>
    </source>
</reference>
<evidence type="ECO:0000256" key="1">
    <source>
        <dbReference type="SAM" id="Phobius"/>
    </source>
</evidence>
<accession>A0A931NBW9</accession>
<protein>
    <submittedName>
        <fullName evidence="2">Uncharacterized protein</fullName>
    </submittedName>
</protein>
<dbReference type="EMBL" id="JAEDAL010000001">
    <property type="protein sequence ID" value="MBH9551372.1"/>
    <property type="molecule type" value="Genomic_DNA"/>
</dbReference>
<keyword evidence="1" id="KW-0472">Membrane</keyword>